<proteinExistence type="predicted"/>
<dbReference type="GO" id="GO:0005737">
    <property type="term" value="C:cytoplasm"/>
    <property type="evidence" value="ECO:0007669"/>
    <property type="project" value="TreeGrafter"/>
</dbReference>
<dbReference type="STRING" id="1194526.A284_11580"/>
<dbReference type="Pfam" id="PF13302">
    <property type="entry name" value="Acetyltransf_3"/>
    <property type="match status" value="1"/>
</dbReference>
<dbReference type="GO" id="GO:1990189">
    <property type="term" value="F:protein N-terminal-serine acetyltransferase activity"/>
    <property type="evidence" value="ECO:0007669"/>
    <property type="project" value="TreeGrafter"/>
</dbReference>
<protein>
    <submittedName>
        <fullName evidence="2">RimJ/RimL family protein N-acetyltransferase</fullName>
    </submittedName>
</protein>
<name>A0A2T4Q075_STAWA</name>
<reference evidence="2 3" key="1">
    <citation type="journal article" date="2016" name="Front. Microbiol.">
        <title>Comprehensive Phylogenetic Analysis of Bovine Non-aureus Staphylococci Species Based on Whole-Genome Sequencing.</title>
        <authorList>
            <person name="Naushad S."/>
            <person name="Barkema H.W."/>
            <person name="Luby C."/>
            <person name="Condas L.A."/>
            <person name="Nobrega D.B."/>
            <person name="Carson D.A."/>
            <person name="De Buck J."/>
        </authorList>
    </citation>
    <scope>NUCLEOTIDE SEQUENCE [LARGE SCALE GENOMIC DNA]</scope>
    <source>
        <strain evidence="2 3">SNUC 2993</strain>
    </source>
</reference>
<dbReference type="Proteomes" id="UP000240717">
    <property type="component" value="Unassembled WGS sequence"/>
</dbReference>
<dbReference type="InterPro" id="IPR000182">
    <property type="entry name" value="GNAT_dom"/>
</dbReference>
<evidence type="ECO:0000313" key="2">
    <source>
        <dbReference type="EMBL" id="PTI50958.1"/>
    </source>
</evidence>
<feature type="domain" description="N-acetyltransferase" evidence="1">
    <location>
        <begin position="10"/>
        <end position="176"/>
    </location>
</feature>
<dbReference type="EMBL" id="PZEV01000019">
    <property type="protein sequence ID" value="PTI50958.1"/>
    <property type="molecule type" value="Genomic_DNA"/>
</dbReference>
<dbReference type="PANTHER" id="PTHR43441:SF12">
    <property type="entry name" value="RIBOSOMAL N-ACETYLTRANSFERASE YDAF-RELATED"/>
    <property type="match status" value="1"/>
</dbReference>
<evidence type="ECO:0000313" key="3">
    <source>
        <dbReference type="Proteomes" id="UP000240717"/>
    </source>
</evidence>
<dbReference type="PROSITE" id="PS51186">
    <property type="entry name" value="GNAT"/>
    <property type="match status" value="1"/>
</dbReference>
<dbReference type="Gene3D" id="3.40.630.30">
    <property type="match status" value="1"/>
</dbReference>
<dbReference type="CDD" id="cd04301">
    <property type="entry name" value="NAT_SF"/>
    <property type="match status" value="1"/>
</dbReference>
<organism evidence="2 3">
    <name type="scientific">Staphylococcus warneri</name>
    <dbReference type="NCBI Taxonomy" id="1292"/>
    <lineage>
        <taxon>Bacteria</taxon>
        <taxon>Bacillati</taxon>
        <taxon>Bacillota</taxon>
        <taxon>Bacilli</taxon>
        <taxon>Bacillales</taxon>
        <taxon>Staphylococcaceae</taxon>
        <taxon>Staphylococcus</taxon>
    </lineage>
</organism>
<dbReference type="InterPro" id="IPR051908">
    <property type="entry name" value="Ribosomal_N-acetyltransferase"/>
</dbReference>
<dbReference type="SUPFAM" id="SSF55729">
    <property type="entry name" value="Acyl-CoA N-acyltransferases (Nat)"/>
    <property type="match status" value="1"/>
</dbReference>
<comment type="caution">
    <text evidence="2">The sequence shown here is derived from an EMBL/GenBank/DDBJ whole genome shotgun (WGS) entry which is preliminary data.</text>
</comment>
<dbReference type="InterPro" id="IPR016181">
    <property type="entry name" value="Acyl_CoA_acyltransferase"/>
</dbReference>
<dbReference type="PANTHER" id="PTHR43441">
    <property type="entry name" value="RIBOSOMAL-PROTEIN-SERINE ACETYLTRANSFERASE"/>
    <property type="match status" value="1"/>
</dbReference>
<gene>
    <name evidence="2" type="ORF">BU085_06855</name>
</gene>
<keyword evidence="2" id="KW-0808">Transferase</keyword>
<dbReference type="AlphaFoldDB" id="A0A2T4Q075"/>
<evidence type="ECO:0000259" key="1">
    <source>
        <dbReference type="PROSITE" id="PS51186"/>
    </source>
</evidence>
<accession>A0A2T4Q075</accession>
<dbReference type="GO" id="GO:0008999">
    <property type="term" value="F:protein-N-terminal-alanine acetyltransferase activity"/>
    <property type="evidence" value="ECO:0007669"/>
    <property type="project" value="TreeGrafter"/>
</dbReference>
<sequence length="180" mass="20779">MFGFKVNEDVTLKILEEREADTLFNLVDQSRAYLAEWLPFVAYTNQVEDSRKFIQAALRQFASGNGFHCGIWIEDQLVGVIGLHYIDNVNKKTSIGYYLGENHQKKGIMTQCTKALIDYAFHELKLNRVEIRASVENKKSQAIPERLGFTREGRLRSDEKVQGQFTDSFVYSLLKSEWES</sequence>
<dbReference type="RefSeq" id="WP_107532955.1">
    <property type="nucleotide sequence ID" value="NZ_JAIBNN010000004.1"/>
</dbReference>